<feature type="compositionally biased region" description="Polar residues" evidence="1">
    <location>
        <begin position="73"/>
        <end position="82"/>
    </location>
</feature>
<dbReference type="Bgee" id="ENSNBRG00000006582">
    <property type="expression patterns" value="Expressed in testis and 1 other cell type or tissue"/>
</dbReference>
<evidence type="ECO:0000256" key="1">
    <source>
        <dbReference type="SAM" id="MobiDB-lite"/>
    </source>
</evidence>
<organism evidence="2 3">
    <name type="scientific">Neolamprologus brichardi</name>
    <name type="common">Fairy cichlid</name>
    <name type="synonym">Lamprologus brichardi</name>
    <dbReference type="NCBI Taxonomy" id="32507"/>
    <lineage>
        <taxon>Eukaryota</taxon>
        <taxon>Metazoa</taxon>
        <taxon>Chordata</taxon>
        <taxon>Craniata</taxon>
        <taxon>Vertebrata</taxon>
        <taxon>Euteleostomi</taxon>
        <taxon>Actinopterygii</taxon>
        <taxon>Neopterygii</taxon>
        <taxon>Teleostei</taxon>
        <taxon>Neoteleostei</taxon>
        <taxon>Acanthomorphata</taxon>
        <taxon>Ovalentaria</taxon>
        <taxon>Cichlomorphae</taxon>
        <taxon>Cichliformes</taxon>
        <taxon>Cichlidae</taxon>
        <taxon>African cichlids</taxon>
        <taxon>Pseudocrenilabrinae</taxon>
        <taxon>Lamprologini</taxon>
        <taxon>Neolamprologus</taxon>
    </lineage>
</organism>
<proteinExistence type="predicted"/>
<evidence type="ECO:0000313" key="2">
    <source>
        <dbReference type="Ensembl" id="ENSNBRP00000008407.1"/>
    </source>
</evidence>
<dbReference type="Proteomes" id="UP000261580">
    <property type="component" value="Unassembled WGS sequence"/>
</dbReference>
<protein>
    <submittedName>
        <fullName evidence="2">Uncharacterized protein</fullName>
    </submittedName>
</protein>
<accession>A0A3Q4GX90</accession>
<keyword evidence="3" id="KW-1185">Reference proteome</keyword>
<reference evidence="2" key="1">
    <citation type="submission" date="2025-08" db="UniProtKB">
        <authorList>
            <consortium name="Ensembl"/>
        </authorList>
    </citation>
    <scope>IDENTIFICATION</scope>
</reference>
<sequence>MFKGNRYNSVLVDLLDLMFPDLSTVQSKHIITLEEGGFSLPPCDIEDNTTTPSELSLQVGLYAAPNSHKRQRNTSTESSTGNLDLEIQGHTDPSPIPPLEEQVPTPTQGAAQENRRKATTREHRHRCGFHGGRKTKR</sequence>
<dbReference type="AlphaFoldDB" id="A0A3Q4GX90"/>
<evidence type="ECO:0000313" key="3">
    <source>
        <dbReference type="Proteomes" id="UP000261580"/>
    </source>
</evidence>
<reference evidence="2" key="2">
    <citation type="submission" date="2025-09" db="UniProtKB">
        <authorList>
            <consortium name="Ensembl"/>
        </authorList>
    </citation>
    <scope>IDENTIFICATION</scope>
</reference>
<name>A0A3Q4GX90_NEOBR</name>
<feature type="compositionally biased region" description="Basic residues" evidence="1">
    <location>
        <begin position="122"/>
        <end position="137"/>
    </location>
</feature>
<feature type="region of interest" description="Disordered" evidence="1">
    <location>
        <begin position="63"/>
        <end position="137"/>
    </location>
</feature>
<dbReference type="Ensembl" id="ENSNBRT00000008652.1">
    <property type="protein sequence ID" value="ENSNBRP00000008407.1"/>
    <property type="gene ID" value="ENSNBRG00000006582.1"/>
</dbReference>